<protein>
    <recommendedName>
        <fullName evidence="5">WD40 repeat protein</fullName>
    </recommendedName>
</protein>
<feature type="region of interest" description="Disordered" evidence="1">
    <location>
        <begin position="24"/>
        <end position="44"/>
    </location>
</feature>
<feature type="chain" id="PRO_5040936355" description="WD40 repeat protein" evidence="2">
    <location>
        <begin position="25"/>
        <end position="367"/>
    </location>
</feature>
<dbReference type="Pfam" id="PF07676">
    <property type="entry name" value="PD40"/>
    <property type="match status" value="2"/>
</dbReference>
<dbReference type="EMBL" id="JAMXLR010000018">
    <property type="protein sequence ID" value="MCO6043125.1"/>
    <property type="molecule type" value="Genomic_DNA"/>
</dbReference>
<sequence length="367" mass="39563">MSFEKWMTWALVVVLTAAMSTASAKKRGNGNEGGGGDDGGGTTVPIVPGEIVFSDAVGSIEIKLDGTNEQPNLGPSGADPSNLSFAGGGRWYLTVKVSGTIPEFNEGEIVGTLQWQDVFAVNSLTGEEIQLTDLSADGLYVYEAKWSRDGNDSEIYLVTEDVSAALILFDGEVVLETTDYTNVPPVLLTLDVSALEIDVASKTMQIPAPATRLELLASNHAVSQVERVRDFAVSPDGTLGAYELEDFIIRDVFIFDVATGATLAILDGGRDPSWSPDGSKLVFATRTTVEVFDTETGLATVLQSEIKREQSNFWNPEFSPDGNYILYSSQHPQGKDISFEAQVINADGSQRVEVDSRFRGTVRWVAD</sequence>
<feature type="compositionally biased region" description="Gly residues" evidence="1">
    <location>
        <begin position="30"/>
        <end position="42"/>
    </location>
</feature>
<evidence type="ECO:0000313" key="3">
    <source>
        <dbReference type="EMBL" id="MCO6043125.1"/>
    </source>
</evidence>
<dbReference type="SUPFAM" id="SSF69304">
    <property type="entry name" value="Tricorn protease N-terminal domain"/>
    <property type="match status" value="1"/>
</dbReference>
<evidence type="ECO:0000256" key="1">
    <source>
        <dbReference type="SAM" id="MobiDB-lite"/>
    </source>
</evidence>
<proteinExistence type="predicted"/>
<keyword evidence="4" id="KW-1185">Reference proteome</keyword>
<accession>A0A9X2F6H3</accession>
<gene>
    <name evidence="3" type="ORF">NG895_04340</name>
</gene>
<dbReference type="Gene3D" id="2.120.10.30">
    <property type="entry name" value="TolB, C-terminal domain"/>
    <property type="match status" value="1"/>
</dbReference>
<dbReference type="Proteomes" id="UP001155241">
    <property type="component" value="Unassembled WGS sequence"/>
</dbReference>
<feature type="signal peptide" evidence="2">
    <location>
        <begin position="1"/>
        <end position="24"/>
    </location>
</feature>
<dbReference type="RefSeq" id="WP_252851224.1">
    <property type="nucleotide sequence ID" value="NZ_JAMXLR010000018.1"/>
</dbReference>
<name>A0A9X2F6H3_9BACT</name>
<dbReference type="InterPro" id="IPR011042">
    <property type="entry name" value="6-blade_b-propeller_TolB-like"/>
</dbReference>
<evidence type="ECO:0008006" key="5">
    <source>
        <dbReference type="Google" id="ProtNLM"/>
    </source>
</evidence>
<keyword evidence="2" id="KW-0732">Signal</keyword>
<dbReference type="AlphaFoldDB" id="A0A9X2F6H3"/>
<evidence type="ECO:0000256" key="2">
    <source>
        <dbReference type="SAM" id="SignalP"/>
    </source>
</evidence>
<comment type="caution">
    <text evidence="3">The sequence shown here is derived from an EMBL/GenBank/DDBJ whole genome shotgun (WGS) entry which is preliminary data.</text>
</comment>
<dbReference type="InterPro" id="IPR011659">
    <property type="entry name" value="WD40"/>
</dbReference>
<reference evidence="3" key="1">
    <citation type="submission" date="2022-06" db="EMBL/GenBank/DDBJ databases">
        <title>Aeoliella straminimaris, a novel planctomycete from sediments.</title>
        <authorList>
            <person name="Vitorino I.R."/>
            <person name="Lage O.M."/>
        </authorList>
    </citation>
    <scope>NUCLEOTIDE SEQUENCE</scope>
    <source>
        <strain evidence="3">ICT_H6.2</strain>
    </source>
</reference>
<evidence type="ECO:0000313" key="4">
    <source>
        <dbReference type="Proteomes" id="UP001155241"/>
    </source>
</evidence>
<organism evidence="3 4">
    <name type="scientific">Aeoliella straminimaris</name>
    <dbReference type="NCBI Taxonomy" id="2954799"/>
    <lineage>
        <taxon>Bacteria</taxon>
        <taxon>Pseudomonadati</taxon>
        <taxon>Planctomycetota</taxon>
        <taxon>Planctomycetia</taxon>
        <taxon>Pirellulales</taxon>
        <taxon>Lacipirellulaceae</taxon>
        <taxon>Aeoliella</taxon>
    </lineage>
</organism>